<feature type="region of interest" description="Disordered" evidence="1">
    <location>
        <begin position="251"/>
        <end position="300"/>
    </location>
</feature>
<accession>A0A8X6JGL9</accession>
<dbReference type="Proteomes" id="UP000887013">
    <property type="component" value="Unassembled WGS sequence"/>
</dbReference>
<dbReference type="EMBL" id="BMAW01041497">
    <property type="protein sequence ID" value="GFS28811.1"/>
    <property type="molecule type" value="Genomic_DNA"/>
</dbReference>
<evidence type="ECO:0000256" key="1">
    <source>
        <dbReference type="SAM" id="MobiDB-lite"/>
    </source>
</evidence>
<gene>
    <name evidence="2" type="ORF">NPIL_476661</name>
</gene>
<dbReference type="AlphaFoldDB" id="A0A8X6JGL9"/>
<feature type="compositionally biased region" description="Polar residues" evidence="1">
    <location>
        <begin position="252"/>
        <end position="274"/>
    </location>
</feature>
<sequence length="337" mass="38512">MAQDQIFRHLMSQMFPSYYVKYGKLLLNVECPDSFVEKGALTEDLFESIAKTFCVLECVVLESWSTYLKKERALMAFSPKFYILNVIKACLIERNEICDKYERFVKVCSLVTAAGKIMYLSTKKPFYELTPSILTVLFKNVLKEEFKIRGGWKLFGKYLEIKGFEECFGSLEFSGNIPSFDNSPDEIKNKIKRYIFHPPSTPDMKVKIIGTPSELTDLVNKVISSVDRSLLAELRQPDLFERQLIPNRAEMSASNSPSHLNIAYSNDSETTSEPSRVPKPTNIINAKAQSTGHGSEDEKTRVNLSRDNIAEAFNFRLENFERSIKSIISIFDSFCVK</sequence>
<dbReference type="OrthoDB" id="6452841at2759"/>
<proteinExistence type="predicted"/>
<protein>
    <submittedName>
        <fullName evidence="2">Uncharacterized protein</fullName>
    </submittedName>
</protein>
<feature type="compositionally biased region" description="Polar residues" evidence="1">
    <location>
        <begin position="282"/>
        <end position="293"/>
    </location>
</feature>
<reference evidence="2" key="1">
    <citation type="submission" date="2020-08" db="EMBL/GenBank/DDBJ databases">
        <title>Multicomponent nature underlies the extraordinary mechanical properties of spider dragline silk.</title>
        <authorList>
            <person name="Kono N."/>
            <person name="Nakamura H."/>
            <person name="Mori M."/>
            <person name="Yoshida Y."/>
            <person name="Ohtoshi R."/>
            <person name="Malay A.D."/>
            <person name="Moran D.A.P."/>
            <person name="Tomita M."/>
            <person name="Numata K."/>
            <person name="Arakawa K."/>
        </authorList>
    </citation>
    <scope>NUCLEOTIDE SEQUENCE</scope>
</reference>
<evidence type="ECO:0000313" key="2">
    <source>
        <dbReference type="EMBL" id="GFS28811.1"/>
    </source>
</evidence>
<evidence type="ECO:0000313" key="3">
    <source>
        <dbReference type="Proteomes" id="UP000887013"/>
    </source>
</evidence>
<keyword evidence="3" id="KW-1185">Reference proteome</keyword>
<name>A0A8X6JGL9_NEPPI</name>
<comment type="caution">
    <text evidence="2">The sequence shown here is derived from an EMBL/GenBank/DDBJ whole genome shotgun (WGS) entry which is preliminary data.</text>
</comment>
<organism evidence="2 3">
    <name type="scientific">Nephila pilipes</name>
    <name type="common">Giant wood spider</name>
    <name type="synonym">Nephila maculata</name>
    <dbReference type="NCBI Taxonomy" id="299642"/>
    <lineage>
        <taxon>Eukaryota</taxon>
        <taxon>Metazoa</taxon>
        <taxon>Ecdysozoa</taxon>
        <taxon>Arthropoda</taxon>
        <taxon>Chelicerata</taxon>
        <taxon>Arachnida</taxon>
        <taxon>Araneae</taxon>
        <taxon>Araneomorphae</taxon>
        <taxon>Entelegynae</taxon>
        <taxon>Araneoidea</taxon>
        <taxon>Nephilidae</taxon>
        <taxon>Nephila</taxon>
    </lineage>
</organism>